<dbReference type="EMBL" id="JBHUHO010000038">
    <property type="protein sequence ID" value="MFD2117233.1"/>
    <property type="molecule type" value="Genomic_DNA"/>
</dbReference>
<dbReference type="InterPro" id="IPR036597">
    <property type="entry name" value="Fido-like_dom_sf"/>
</dbReference>
<dbReference type="RefSeq" id="WP_377774205.1">
    <property type="nucleotide sequence ID" value="NZ_JBHUHO010000038.1"/>
</dbReference>
<dbReference type="SUPFAM" id="SSF140931">
    <property type="entry name" value="Fic-like"/>
    <property type="match status" value="1"/>
</dbReference>
<feature type="domain" description="Fido" evidence="1">
    <location>
        <begin position="127"/>
        <end position="289"/>
    </location>
</feature>
<sequence length="380" mass="43788">MTYTFAYKHFNKLGNKLVFQPKVDPFDYEIHQLILEAERNIGALARLGLNYHPVTLTISHKAIIRTAHFTTKIEQNKLEFKEVFQLYQHYKTNPLSIKQKAQIEVKNVFQTYEYIYSLDPNKDFSDMDEPVLINMHATLMNDLTGYPEGYRNIPVALQDGDGQVSYEPPAFNEIPRLMRAYFAWLYTSVTGYSSPYETIHINHDKILHPLIISGITHHFIGYIHPFPDGNGRTARAFSTLVGLIHNDLATIKDAFSVEEFFDKRIEDYYDTLMAATQGNLKPFLVFYLECVNASLTKVLNELQRHDRIKHIREVLGKGHAKTMFELISRMEDGEIFHRQLFDDTLNASTSSIAKNLSRLKDLSVIKPGDGRGEYIVCILD</sequence>
<dbReference type="InterPro" id="IPR040198">
    <property type="entry name" value="Fido_containing"/>
</dbReference>
<dbReference type="PANTHER" id="PTHR13504">
    <property type="entry name" value="FIDO DOMAIN-CONTAINING PROTEIN DDB_G0283145"/>
    <property type="match status" value="1"/>
</dbReference>
<dbReference type="PROSITE" id="PS51459">
    <property type="entry name" value="FIDO"/>
    <property type="match status" value="1"/>
</dbReference>
<proteinExistence type="predicted"/>
<evidence type="ECO:0000313" key="2">
    <source>
        <dbReference type="EMBL" id="MFD2117233.1"/>
    </source>
</evidence>
<name>A0ABW4YNI3_9BACL</name>
<accession>A0ABW4YNI3</accession>
<dbReference type="Gene3D" id="1.10.3290.10">
    <property type="entry name" value="Fido-like domain"/>
    <property type="match status" value="1"/>
</dbReference>
<protein>
    <submittedName>
        <fullName evidence="2">Fic family protein</fullName>
    </submittedName>
</protein>
<gene>
    <name evidence="2" type="ORF">ACFSJH_16005</name>
</gene>
<dbReference type="InterPro" id="IPR003812">
    <property type="entry name" value="Fido"/>
</dbReference>
<dbReference type="Pfam" id="PF02661">
    <property type="entry name" value="Fic"/>
    <property type="match status" value="1"/>
</dbReference>
<organism evidence="2 3">
    <name type="scientific">Paenibacillus yanchengensis</name>
    <dbReference type="NCBI Taxonomy" id="2035833"/>
    <lineage>
        <taxon>Bacteria</taxon>
        <taxon>Bacillati</taxon>
        <taxon>Bacillota</taxon>
        <taxon>Bacilli</taxon>
        <taxon>Bacillales</taxon>
        <taxon>Paenibacillaceae</taxon>
        <taxon>Paenibacillus</taxon>
    </lineage>
</organism>
<dbReference type="Proteomes" id="UP001597362">
    <property type="component" value="Unassembled WGS sequence"/>
</dbReference>
<evidence type="ECO:0000259" key="1">
    <source>
        <dbReference type="PROSITE" id="PS51459"/>
    </source>
</evidence>
<keyword evidence="3" id="KW-1185">Reference proteome</keyword>
<reference evidence="3" key="1">
    <citation type="journal article" date="2019" name="Int. J. Syst. Evol. Microbiol.">
        <title>The Global Catalogue of Microorganisms (GCM) 10K type strain sequencing project: providing services to taxonomists for standard genome sequencing and annotation.</title>
        <authorList>
            <consortium name="The Broad Institute Genomics Platform"/>
            <consortium name="The Broad Institute Genome Sequencing Center for Infectious Disease"/>
            <person name="Wu L."/>
            <person name="Ma J."/>
        </authorList>
    </citation>
    <scope>NUCLEOTIDE SEQUENCE [LARGE SCALE GENOMIC DNA]</scope>
    <source>
        <strain evidence="3">GH52</strain>
    </source>
</reference>
<dbReference type="PANTHER" id="PTHR13504:SF38">
    <property type="entry name" value="FIDO DOMAIN-CONTAINING PROTEIN"/>
    <property type="match status" value="1"/>
</dbReference>
<evidence type="ECO:0000313" key="3">
    <source>
        <dbReference type="Proteomes" id="UP001597362"/>
    </source>
</evidence>
<comment type="caution">
    <text evidence="2">The sequence shown here is derived from an EMBL/GenBank/DDBJ whole genome shotgun (WGS) entry which is preliminary data.</text>
</comment>